<evidence type="ECO:0000256" key="6">
    <source>
        <dbReference type="ARBA" id="ARBA00022840"/>
    </source>
</evidence>
<dbReference type="Gene3D" id="3.30.565.10">
    <property type="entry name" value="Histidine kinase-like ATPase, C-terminal domain"/>
    <property type="match status" value="1"/>
</dbReference>
<dbReference type="Gene3D" id="1.10.287.560">
    <property type="entry name" value="Histidine kinase CheA-like, homodimeric domain"/>
    <property type="match status" value="1"/>
</dbReference>
<evidence type="ECO:0000256" key="4">
    <source>
        <dbReference type="ARBA" id="ARBA00022741"/>
    </source>
</evidence>
<dbReference type="CDD" id="cd16916">
    <property type="entry name" value="HATPase_CheA-like"/>
    <property type="match status" value="1"/>
</dbReference>
<dbReference type="PANTHER" id="PTHR43395">
    <property type="entry name" value="SENSOR HISTIDINE KINASE CHEA"/>
    <property type="match status" value="1"/>
</dbReference>
<dbReference type="SUPFAM" id="SSF47384">
    <property type="entry name" value="Homodimeric domain of signal transducing histidine kinase"/>
    <property type="match status" value="1"/>
</dbReference>
<evidence type="ECO:0000313" key="10">
    <source>
        <dbReference type="EMBL" id="UJF31369.1"/>
    </source>
</evidence>
<evidence type="ECO:0000313" key="11">
    <source>
        <dbReference type="Proteomes" id="UP001649230"/>
    </source>
</evidence>
<organism evidence="10 11">
    <name type="scientific">Paenibacillus hexagrammi</name>
    <dbReference type="NCBI Taxonomy" id="2908839"/>
    <lineage>
        <taxon>Bacteria</taxon>
        <taxon>Bacillati</taxon>
        <taxon>Bacillota</taxon>
        <taxon>Bacilli</taxon>
        <taxon>Bacillales</taxon>
        <taxon>Paenibacillaceae</taxon>
        <taxon>Paenibacillus</taxon>
    </lineage>
</organism>
<evidence type="ECO:0000256" key="7">
    <source>
        <dbReference type="ARBA" id="ARBA00023012"/>
    </source>
</evidence>
<dbReference type="Pfam" id="PF02895">
    <property type="entry name" value="H-kinase_dim"/>
    <property type="match status" value="1"/>
</dbReference>
<evidence type="ECO:0000256" key="1">
    <source>
        <dbReference type="ARBA" id="ARBA00000085"/>
    </source>
</evidence>
<dbReference type="Gene3D" id="2.30.30.40">
    <property type="entry name" value="SH3 Domains"/>
    <property type="match status" value="1"/>
</dbReference>
<dbReference type="InterPro" id="IPR004358">
    <property type="entry name" value="Sig_transdc_His_kin-like_C"/>
</dbReference>
<dbReference type="Pfam" id="PF01584">
    <property type="entry name" value="CheW"/>
    <property type="match status" value="1"/>
</dbReference>
<keyword evidence="11" id="KW-1185">Reference proteome</keyword>
<dbReference type="PANTHER" id="PTHR43395:SF1">
    <property type="entry name" value="CHEMOTAXIS PROTEIN CHEA"/>
    <property type="match status" value="1"/>
</dbReference>
<feature type="domain" description="Histidine kinase" evidence="8">
    <location>
        <begin position="75"/>
        <end position="277"/>
    </location>
</feature>
<dbReference type="EMBL" id="CP090978">
    <property type="protein sequence ID" value="UJF31369.1"/>
    <property type="molecule type" value="Genomic_DNA"/>
</dbReference>
<dbReference type="PROSITE" id="PS50109">
    <property type="entry name" value="HIS_KIN"/>
    <property type="match status" value="1"/>
</dbReference>
<dbReference type="EC" id="2.7.13.3" evidence="2"/>
<dbReference type="SUPFAM" id="SSF50341">
    <property type="entry name" value="CheW-like"/>
    <property type="match status" value="1"/>
</dbReference>
<sequence length="411" mass="46300">MRSKQANRYRLSSRPRQIKKNKTIRLDVERLEQLMNTLSELVIYQTRNVQISKDLANTLQGNDAILDLTENTATMSKVIGELQEHVIKTRMQPVENLYSRLPRMVRDVSQTLQKEVELILEGGETELDRTVLEEISDPIIHLLRNSLDHGIEDAELRARRNKPAKGWIRLKAAQQENHVILTISDDGGGIDPEKIKNTAVDKGVITSQEAAQLTDQQAIQLIFASGFSTAKQVTDISGRGVGMDIVRSHIEKLNGIIEIHSEVGKGTELHIRLPLTLAIIPGMLFKLGDHTFALSMNSVLEIINIRYDQIEEAAGKQVFRYRDHFLPIRFIQEDFALPRDFQDKRVMKVIVVGISEKRFGIPVTELIGFQDIVVKPISERVQKKDIISNATILGNGHVALILDVAGMYATI</sequence>
<dbReference type="InterPro" id="IPR005467">
    <property type="entry name" value="His_kinase_dom"/>
</dbReference>
<keyword evidence="7" id="KW-0902">Two-component regulatory system</keyword>
<dbReference type="SMART" id="SM00387">
    <property type="entry name" value="HATPase_c"/>
    <property type="match status" value="1"/>
</dbReference>
<dbReference type="InterPro" id="IPR002545">
    <property type="entry name" value="CheW-lke_dom"/>
</dbReference>
<evidence type="ECO:0000256" key="5">
    <source>
        <dbReference type="ARBA" id="ARBA00022777"/>
    </source>
</evidence>
<keyword evidence="6" id="KW-0067">ATP-binding</keyword>
<dbReference type="InterPro" id="IPR051315">
    <property type="entry name" value="Bact_Chemotaxis_CheA"/>
</dbReference>
<dbReference type="InterPro" id="IPR036061">
    <property type="entry name" value="CheW-like_dom_sf"/>
</dbReference>
<proteinExistence type="predicted"/>
<dbReference type="Proteomes" id="UP001649230">
    <property type="component" value="Chromosome"/>
</dbReference>
<evidence type="ECO:0000259" key="9">
    <source>
        <dbReference type="PROSITE" id="PS50851"/>
    </source>
</evidence>
<dbReference type="InterPro" id="IPR036097">
    <property type="entry name" value="HisK_dim/P_sf"/>
</dbReference>
<keyword evidence="3" id="KW-0808">Transferase</keyword>
<dbReference type="InterPro" id="IPR036890">
    <property type="entry name" value="HATPase_C_sf"/>
</dbReference>
<dbReference type="InterPro" id="IPR003594">
    <property type="entry name" value="HATPase_dom"/>
</dbReference>
<dbReference type="SMART" id="SM01231">
    <property type="entry name" value="H-kinase_dim"/>
    <property type="match status" value="1"/>
</dbReference>
<dbReference type="RefSeq" id="WP_235117715.1">
    <property type="nucleotide sequence ID" value="NZ_CP090978.1"/>
</dbReference>
<dbReference type="Pfam" id="PF02518">
    <property type="entry name" value="HATPase_c"/>
    <property type="match status" value="1"/>
</dbReference>
<keyword evidence="4" id="KW-0547">Nucleotide-binding</keyword>
<dbReference type="InterPro" id="IPR037006">
    <property type="entry name" value="CheA-like_homodim_sf"/>
</dbReference>
<evidence type="ECO:0000259" key="8">
    <source>
        <dbReference type="PROSITE" id="PS50109"/>
    </source>
</evidence>
<evidence type="ECO:0000256" key="2">
    <source>
        <dbReference type="ARBA" id="ARBA00012438"/>
    </source>
</evidence>
<feature type="domain" description="CheW-like" evidence="9">
    <location>
        <begin position="279"/>
        <end position="411"/>
    </location>
</feature>
<comment type="catalytic activity">
    <reaction evidence="1">
        <text>ATP + protein L-histidine = ADP + protein N-phospho-L-histidine.</text>
        <dbReference type="EC" id="2.7.13.3"/>
    </reaction>
</comment>
<dbReference type="SMART" id="SM00260">
    <property type="entry name" value="CheW"/>
    <property type="match status" value="1"/>
</dbReference>
<reference evidence="10 11" key="1">
    <citation type="journal article" date="2024" name="Int. J. Syst. Evol. Microbiol.">
        <title>Paenibacillus hexagrammi sp. nov., a novel bacterium isolated from the gut content of Hexagrammos agrammus.</title>
        <authorList>
            <person name="Jung H.K."/>
            <person name="Kim D.G."/>
            <person name="Zin H."/>
            <person name="Park J."/>
            <person name="Jung H."/>
            <person name="Kim Y.O."/>
            <person name="Kong H.J."/>
            <person name="Kim J.W."/>
            <person name="Kim Y.S."/>
        </authorList>
    </citation>
    <scope>NUCLEOTIDE SEQUENCE [LARGE SCALE GENOMIC DNA]</scope>
    <source>
        <strain evidence="10 11">YPD9-1</strain>
    </source>
</reference>
<keyword evidence="5" id="KW-0418">Kinase</keyword>
<evidence type="ECO:0000256" key="3">
    <source>
        <dbReference type="ARBA" id="ARBA00022679"/>
    </source>
</evidence>
<dbReference type="PRINTS" id="PR00344">
    <property type="entry name" value="BCTRLSENSOR"/>
</dbReference>
<dbReference type="InterPro" id="IPR004105">
    <property type="entry name" value="CheA-like_dim"/>
</dbReference>
<dbReference type="PROSITE" id="PS50851">
    <property type="entry name" value="CHEW"/>
    <property type="match status" value="1"/>
</dbReference>
<protein>
    <recommendedName>
        <fullName evidence="2">histidine kinase</fullName>
        <ecNumber evidence="2">2.7.13.3</ecNumber>
    </recommendedName>
</protein>
<name>A0ABY3SBK0_9BACL</name>
<gene>
    <name evidence="10" type="ORF">L0M14_16155</name>
</gene>
<accession>A0ABY3SBK0</accession>
<dbReference type="SUPFAM" id="SSF55874">
    <property type="entry name" value="ATPase domain of HSP90 chaperone/DNA topoisomerase II/histidine kinase"/>
    <property type="match status" value="1"/>
</dbReference>